<dbReference type="PANTHER" id="PTHR43649:SF12">
    <property type="entry name" value="DIACETYLCHITOBIOSE BINDING PROTEIN DASA"/>
    <property type="match status" value="1"/>
</dbReference>
<dbReference type="Proteomes" id="UP000010795">
    <property type="component" value="Chromosome"/>
</dbReference>
<proteinExistence type="predicted"/>
<dbReference type="Pfam" id="PF01547">
    <property type="entry name" value="SBP_bac_1"/>
    <property type="match status" value="1"/>
</dbReference>
<dbReference type="InterPro" id="IPR006059">
    <property type="entry name" value="SBP"/>
</dbReference>
<reference evidence="2" key="1">
    <citation type="submission" date="2012-01" db="EMBL/GenBank/DDBJ databases">
        <title>Complete sequence of chromosome of Thermobacillus composti KWC4.</title>
        <authorList>
            <person name="Lucas S."/>
            <person name="Han J."/>
            <person name="Lapidus A."/>
            <person name="Cheng J.-F."/>
            <person name="Goodwin L."/>
            <person name="Pitluck S."/>
            <person name="Peters L."/>
            <person name="Ovchinnikova G."/>
            <person name="Teshima H."/>
            <person name="Detter J.C."/>
            <person name="Han C."/>
            <person name="Tapia R."/>
            <person name="Land M."/>
            <person name="Hauser L."/>
            <person name="Kyrpides N."/>
            <person name="Ivanova N."/>
            <person name="Pagani I."/>
            <person name="Anderson I."/>
            <person name="Woyke T."/>
        </authorList>
    </citation>
    <scope>NUCLEOTIDE SEQUENCE [LARGE SCALE GENOMIC DNA]</scope>
    <source>
        <strain evidence="2">DSM 18247 / JCM 13945 / KWC4</strain>
    </source>
</reference>
<keyword evidence="1" id="KW-0813">Transport</keyword>
<dbReference type="KEGG" id="tco:Theco_3287"/>
<accession>L0EI91</accession>
<dbReference type="SUPFAM" id="SSF53850">
    <property type="entry name" value="Periplasmic binding protein-like II"/>
    <property type="match status" value="1"/>
</dbReference>
<gene>
    <name evidence="1" type="ordered locus">Theco_3287</name>
</gene>
<keyword evidence="2" id="KW-1185">Reference proteome</keyword>
<dbReference type="eggNOG" id="COG1653">
    <property type="taxonomic scope" value="Bacteria"/>
</dbReference>
<dbReference type="RefSeq" id="WP_015256071.1">
    <property type="nucleotide sequence ID" value="NC_019897.1"/>
</dbReference>
<evidence type="ECO:0000313" key="1">
    <source>
        <dbReference type="EMBL" id="AGA59339.1"/>
    </source>
</evidence>
<dbReference type="Gene3D" id="3.40.190.10">
    <property type="entry name" value="Periplasmic binding protein-like II"/>
    <property type="match status" value="1"/>
</dbReference>
<evidence type="ECO:0000313" key="2">
    <source>
        <dbReference type="Proteomes" id="UP000010795"/>
    </source>
</evidence>
<dbReference type="STRING" id="717605.Theco_3287"/>
<dbReference type="PANTHER" id="PTHR43649">
    <property type="entry name" value="ARABINOSE-BINDING PROTEIN-RELATED"/>
    <property type="match status" value="1"/>
</dbReference>
<dbReference type="AlphaFoldDB" id="L0EI91"/>
<sequence>MEKHPGVKIEFIDVDYERNFKQLLEDPSQMPDVIELTVNEARLPMKGRIVNLADRIEDMADKWQGDYMTLIEFAELEGEAYLLPIRSEPMMVFYITDIFENKGITPPWDGWTWDDYLSIGQQLVREGHAVWNPPSLNEVEPFIVGFGGRYTDAKHRIAGVMDSPETVNAFVRYAEILNAVSSAEQFTSESAFMNRGLIVGRALRIREEYERVSIAPIPEAPDGRRYNNSLMTGLAITTTAQQPELAWAYIKFMLGESSDEAIDAVVNYTVGASGADSSFQPIVRKPETLEELKQWLRYEITISPPASFDFAWMDRGSRASSAPGRPIPQYYAYTDVNTAQADLTQWAQEIEAYAATFAGQTASGR</sequence>
<protein>
    <submittedName>
        <fullName evidence="1">ABC-type sugar transport system, periplasmic component</fullName>
    </submittedName>
</protein>
<dbReference type="EMBL" id="CP003255">
    <property type="protein sequence ID" value="AGA59339.1"/>
    <property type="molecule type" value="Genomic_DNA"/>
</dbReference>
<name>L0EI91_THECK</name>
<organism evidence="1 2">
    <name type="scientific">Thermobacillus composti (strain DSM 18247 / JCM 13945 / KWC4)</name>
    <dbReference type="NCBI Taxonomy" id="717605"/>
    <lineage>
        <taxon>Bacteria</taxon>
        <taxon>Bacillati</taxon>
        <taxon>Bacillota</taxon>
        <taxon>Bacilli</taxon>
        <taxon>Bacillales</taxon>
        <taxon>Paenibacillaceae</taxon>
        <taxon>Thermobacillus</taxon>
    </lineage>
</organism>
<dbReference type="OrthoDB" id="9782846at2"/>
<dbReference type="HOGENOM" id="CLU_643928_0_0_9"/>
<dbReference type="InterPro" id="IPR050490">
    <property type="entry name" value="Bact_solute-bd_prot1"/>
</dbReference>
<keyword evidence="1" id="KW-0762">Sugar transport</keyword>